<dbReference type="AlphaFoldDB" id="A0A8T2HAL5"/>
<reference evidence="1 2" key="1">
    <citation type="submission" date="2020-12" db="EMBL/GenBank/DDBJ databases">
        <title>Concerted genomic and epigenomic changes stabilize Arabidopsis allopolyploids.</title>
        <authorList>
            <person name="Chen Z."/>
        </authorList>
    </citation>
    <scope>NUCLEOTIDE SEQUENCE [LARGE SCALE GENOMIC DNA]</scope>
    <source>
        <strain evidence="1">As9502</strain>
        <tissue evidence="1">Leaf</tissue>
    </source>
</reference>
<dbReference type="InterPro" id="IPR004252">
    <property type="entry name" value="Probable_transposase_24"/>
</dbReference>
<dbReference type="OrthoDB" id="10403126at2759"/>
<evidence type="ECO:0000313" key="1">
    <source>
        <dbReference type="EMBL" id="KAG7656533.1"/>
    </source>
</evidence>
<organism evidence="1 2">
    <name type="scientific">Arabidopsis suecica</name>
    <name type="common">Swedish thale-cress</name>
    <name type="synonym">Cardaminopsis suecica</name>
    <dbReference type="NCBI Taxonomy" id="45249"/>
    <lineage>
        <taxon>Eukaryota</taxon>
        <taxon>Viridiplantae</taxon>
        <taxon>Streptophyta</taxon>
        <taxon>Embryophyta</taxon>
        <taxon>Tracheophyta</taxon>
        <taxon>Spermatophyta</taxon>
        <taxon>Magnoliopsida</taxon>
        <taxon>eudicotyledons</taxon>
        <taxon>Gunneridae</taxon>
        <taxon>Pentapetalae</taxon>
        <taxon>rosids</taxon>
        <taxon>malvids</taxon>
        <taxon>Brassicales</taxon>
        <taxon>Brassicaceae</taxon>
        <taxon>Camelineae</taxon>
        <taxon>Arabidopsis</taxon>
    </lineage>
</organism>
<protein>
    <submittedName>
        <fullName evidence="1">Putative transposase Ptta/En/Spm plant</fullName>
    </submittedName>
</protein>
<dbReference type="EMBL" id="JAEFBJ010000001">
    <property type="protein sequence ID" value="KAG7656533.1"/>
    <property type="molecule type" value="Genomic_DNA"/>
</dbReference>
<sequence length="593" mass="67472">MRFTHYEVGCTIIEIKRPQAYNWDSAINKRVRLEFEAKQKDRMSNQVSRWKEKWKEKGDEAKPRWIDPDVWPGLVSFWRDPKSKLKSINSRNAKYHDPDGLGIYKYRSGQTSYKARARKRCEMTGESTPDFLLLLDETHRKPDGSFIDRKSEDIYKEVSSKIQEEESLLCLGDTTESTGSGGLSVQAKNKIYALVAPKKKGRIYGASSLQQEASSAYAGPVLPQDDPVVLSQKLAVAEALIANQAEKITNFDAYFDYLAEKDPEFAALFRTRSSTKTEPVSSNQRPEVPNATTAGIKLVAVELEVDEEEKTSLLDIWKMLEKLTGTITVLESKFPTLINQKVSALDEELSKRLATLETNLKGSHPADVPIDNATSNNNEYDEAHNKELSWMVEEKPSSEDGLSVGIMPKKVSPIREKKMTKVKEVKVSTPKVLKKAMKRDDDDVVDVTDEVVANTLKMTSNSEDTFSNPQVQQHMGAAKTMFHKRFMCDPLKYSNHRIAFLDQDLIRKMEKDYKHFSSDSKTYKWTDYYANHQNEELRNGGGEEGHEEGPVNHDPVLRIKLGAEMFDELREFAGTLNCEICRKEFELPRLNDS</sequence>
<proteinExistence type="predicted"/>
<accession>A0A8T2HAL5</accession>
<dbReference type="Proteomes" id="UP000694251">
    <property type="component" value="Chromosome 1"/>
</dbReference>
<gene>
    <name evidence="1" type="ORF">ISN44_As01g036100</name>
</gene>
<evidence type="ECO:0000313" key="2">
    <source>
        <dbReference type="Proteomes" id="UP000694251"/>
    </source>
</evidence>
<keyword evidence="2" id="KW-1185">Reference proteome</keyword>
<comment type="caution">
    <text evidence="1">The sequence shown here is derived from an EMBL/GenBank/DDBJ whole genome shotgun (WGS) entry which is preliminary data.</text>
</comment>
<dbReference type="Pfam" id="PF03004">
    <property type="entry name" value="Transposase_24"/>
    <property type="match status" value="1"/>
</dbReference>
<name>A0A8T2HAL5_ARASU</name>